<reference evidence="2" key="1">
    <citation type="submission" date="2013-06" db="EMBL/GenBank/DDBJ databases">
        <authorList>
            <person name="Zhao Q."/>
        </authorList>
    </citation>
    <scope>NUCLEOTIDE SEQUENCE</scope>
    <source>
        <strain evidence="2">cv. W1943</strain>
    </source>
</reference>
<dbReference type="HOGENOM" id="CLU_171400_0_0_1"/>
<dbReference type="EnsemblPlants" id="ORUFI06G20950.1">
    <property type="protein sequence ID" value="ORUFI06G20950.1"/>
    <property type="gene ID" value="ORUFI06G20950"/>
</dbReference>
<sequence length="113" mass="12031">MAPLASRARALSAPRRRALALAAGPAHLSAFPSRLAPPRCVPHDRVQLAAFRPTRVPAVAPPAPGVTPSSMSTIVQASRASNIDNEMPITFNLIDFSPEKKTLTDRTNVVLTI</sequence>
<proteinExistence type="predicted"/>
<evidence type="ECO:0000313" key="2">
    <source>
        <dbReference type="Proteomes" id="UP000008022"/>
    </source>
</evidence>
<accession>A0A0E0PZM7</accession>
<dbReference type="Gramene" id="ORUFI06G20950.1">
    <property type="protein sequence ID" value="ORUFI06G20950.1"/>
    <property type="gene ID" value="ORUFI06G20950"/>
</dbReference>
<protein>
    <submittedName>
        <fullName evidence="1">Uncharacterized protein</fullName>
    </submittedName>
</protein>
<name>A0A0E0PZM7_ORYRU</name>
<dbReference type="OMA" id="RYVPHGR"/>
<keyword evidence="2" id="KW-1185">Reference proteome</keyword>
<reference evidence="1" key="2">
    <citation type="submission" date="2015-06" db="UniProtKB">
        <authorList>
            <consortium name="EnsemblPlants"/>
        </authorList>
    </citation>
    <scope>IDENTIFICATION</scope>
</reference>
<dbReference type="AlphaFoldDB" id="A0A0E0PZM7"/>
<evidence type="ECO:0000313" key="1">
    <source>
        <dbReference type="EnsemblPlants" id="ORUFI06G20950.1"/>
    </source>
</evidence>
<organism evidence="1 2">
    <name type="scientific">Oryza rufipogon</name>
    <name type="common">Brownbeard rice</name>
    <name type="synonym">Asian wild rice</name>
    <dbReference type="NCBI Taxonomy" id="4529"/>
    <lineage>
        <taxon>Eukaryota</taxon>
        <taxon>Viridiplantae</taxon>
        <taxon>Streptophyta</taxon>
        <taxon>Embryophyta</taxon>
        <taxon>Tracheophyta</taxon>
        <taxon>Spermatophyta</taxon>
        <taxon>Magnoliopsida</taxon>
        <taxon>Liliopsida</taxon>
        <taxon>Poales</taxon>
        <taxon>Poaceae</taxon>
        <taxon>BOP clade</taxon>
        <taxon>Oryzoideae</taxon>
        <taxon>Oryzeae</taxon>
        <taxon>Oryzinae</taxon>
        <taxon>Oryza</taxon>
    </lineage>
</organism>
<dbReference type="Proteomes" id="UP000008022">
    <property type="component" value="Unassembled WGS sequence"/>
</dbReference>